<dbReference type="OrthoDB" id="2356395at2"/>
<dbReference type="EMBL" id="LNQL01000001">
    <property type="protein sequence ID" value="KSU50856.1"/>
    <property type="molecule type" value="Genomic_DNA"/>
</dbReference>
<dbReference type="AlphaFoldDB" id="A0A0V8GKM0"/>
<reference evidence="1 2" key="1">
    <citation type="journal article" date="2015" name="Int. J. Syst. Evol. Microbiol.">
        <title>Exiguobacterium enclense sp. nov., isolated from sediment.</title>
        <authorList>
            <person name="Dastager S.G."/>
            <person name="Mawlankar R."/>
            <person name="Sonalkar V.V."/>
            <person name="Thorat M.N."/>
            <person name="Mual P."/>
            <person name="Verma A."/>
            <person name="Krishnamurthi S."/>
            <person name="Tang S.K."/>
            <person name="Li W.J."/>
        </authorList>
    </citation>
    <scope>NUCLEOTIDE SEQUENCE [LARGE SCALE GENOMIC DNA]</scope>
    <source>
        <strain evidence="1 2">NIO-1109</strain>
    </source>
</reference>
<evidence type="ECO:0000313" key="2">
    <source>
        <dbReference type="Proteomes" id="UP000053797"/>
    </source>
</evidence>
<organism evidence="1 2">
    <name type="scientific">Exiguobacterium indicum</name>
    <dbReference type="NCBI Taxonomy" id="296995"/>
    <lineage>
        <taxon>Bacteria</taxon>
        <taxon>Bacillati</taxon>
        <taxon>Bacillota</taxon>
        <taxon>Bacilli</taxon>
        <taxon>Bacillales</taxon>
        <taxon>Bacillales Family XII. Incertae Sedis</taxon>
        <taxon>Exiguobacterium</taxon>
    </lineage>
</organism>
<gene>
    <name evidence="1" type="ORF">AS033_05610</name>
</gene>
<comment type="caution">
    <text evidence="1">The sequence shown here is derived from an EMBL/GenBank/DDBJ whole genome shotgun (WGS) entry which is preliminary data.</text>
</comment>
<dbReference type="Proteomes" id="UP000053797">
    <property type="component" value="Unassembled WGS sequence"/>
</dbReference>
<protein>
    <submittedName>
        <fullName evidence="1">Uncharacterized protein</fullName>
    </submittedName>
</protein>
<proteinExistence type="predicted"/>
<name>A0A0V8GKM0_9BACL</name>
<accession>A0A0V8GKM0</accession>
<evidence type="ECO:0000313" key="1">
    <source>
        <dbReference type="EMBL" id="KSU50856.1"/>
    </source>
</evidence>
<sequence length="142" mass="16824">MSEMTIEMFVHFIQHLVHSPRFVVQRQHEHEDAYMFEIRELNLSRVSKAVLLHKTVDLLHEKTSEDTRETLTNELVTLSQKTLMKSDTIAMLKVQSTIHDSLHLTFSQNKKIWFSGILDTEEAINRFTERFQSVINDDRTFY</sequence>